<dbReference type="Gene3D" id="3.30.710.10">
    <property type="entry name" value="Potassium Channel Kv1.1, Chain A"/>
    <property type="match status" value="2"/>
</dbReference>
<dbReference type="SMART" id="SM00225">
    <property type="entry name" value="BTB"/>
    <property type="match status" value="2"/>
</dbReference>
<evidence type="ECO:0000313" key="3">
    <source>
        <dbReference type="EMBL" id="GBN02600.1"/>
    </source>
</evidence>
<sequence>MSDRNVKGGILWKIENFSNCGHCSGQPVISPVFSLVTQFDTDWRLFLYPRGKTNEDHISCYLEYHEENTVHVKSVSFEILVLTRGGEIYKACKGRSMFVRTGKKFGFNQFCGRQSILDAKDSVLSKDTLSIRCHLTVDIRDEDEEKGCDTTLGELSQNFRTLLQSGEFSDMALSASGEVYQVHQVFICARAPNLARELGIIEGKKPPYPVKLNDISSPVLKELLLYVYSGQVETKDADILAGLYEVAQVYDLKRLKRYIFPGPAQSSARTRIKVVRKSFLWCIEDSRKRNMVEGLPVNKFVDMGIIRLALTCCVVENADSIHVFIRRVRPWQPQKIYFRCKVSAQGALNTSEGSQEFERWFDRNNSESQFQILSLERKLIFGNLVNLHNDKLRISLECFASNGHQRSSIENRNCLWTSAIAENMQYLSLCQLREDLKGLWTSADFTDLLVKVKDGEELMVHKAILAIRSPVFQKMLRDGLSEDSFYLNLQDMDLEIAWELLKYLYRGEVHTDTFRDYVKLYAAAVKYDILSLTKRCVHYLVTNVTEQSVCELLILGDRFEDEILIIAAQEYISANRHTILNSDEWKQLVKDHPHLGSKLLLWLSTQFLSK</sequence>
<proteinExistence type="predicted"/>
<reference evidence="3 4" key="1">
    <citation type="journal article" date="2019" name="Sci. Rep.">
        <title>Orb-weaving spider Araneus ventricosus genome elucidates the spidroin gene catalogue.</title>
        <authorList>
            <person name="Kono N."/>
            <person name="Nakamura H."/>
            <person name="Ohtoshi R."/>
            <person name="Moran D.A.P."/>
            <person name="Shinohara A."/>
            <person name="Yoshida Y."/>
            <person name="Fujiwara M."/>
            <person name="Mori M."/>
            <person name="Tomita M."/>
            <person name="Arakawa K."/>
        </authorList>
    </citation>
    <scope>NUCLEOTIDE SEQUENCE [LARGE SCALE GENOMIC DNA]</scope>
</reference>
<dbReference type="Proteomes" id="UP000499080">
    <property type="component" value="Unassembled WGS sequence"/>
</dbReference>
<dbReference type="InterPro" id="IPR008974">
    <property type="entry name" value="TRAF-like"/>
</dbReference>
<dbReference type="PANTHER" id="PTHR24413">
    <property type="entry name" value="SPECKLE-TYPE POZ PROTEIN"/>
    <property type="match status" value="1"/>
</dbReference>
<dbReference type="InterPro" id="IPR000210">
    <property type="entry name" value="BTB/POZ_dom"/>
</dbReference>
<evidence type="ECO:0000259" key="2">
    <source>
        <dbReference type="PROSITE" id="PS50144"/>
    </source>
</evidence>
<dbReference type="InterPro" id="IPR011333">
    <property type="entry name" value="SKP1/BTB/POZ_sf"/>
</dbReference>
<dbReference type="Pfam" id="PF22486">
    <property type="entry name" value="MATH_2"/>
    <property type="match status" value="1"/>
</dbReference>
<dbReference type="InterPro" id="IPR002083">
    <property type="entry name" value="MATH/TRAF_dom"/>
</dbReference>
<name>A0A4Y2KL17_ARAVE</name>
<feature type="domain" description="BTB" evidence="1">
    <location>
        <begin position="169"/>
        <end position="236"/>
    </location>
</feature>
<dbReference type="Gene3D" id="1.25.40.420">
    <property type="match status" value="1"/>
</dbReference>
<dbReference type="Gene3D" id="2.60.210.10">
    <property type="entry name" value="Apoptosis, Tumor Necrosis Factor Receptor Associated Protein 2, Chain A"/>
    <property type="match status" value="1"/>
</dbReference>
<dbReference type="SUPFAM" id="SSF49599">
    <property type="entry name" value="TRAF domain-like"/>
    <property type="match status" value="1"/>
</dbReference>
<dbReference type="EMBL" id="BGPR01004715">
    <property type="protein sequence ID" value="GBN02600.1"/>
    <property type="molecule type" value="Genomic_DNA"/>
</dbReference>
<feature type="domain" description="MATH" evidence="2">
    <location>
        <begin position="7"/>
        <end position="135"/>
    </location>
</feature>
<dbReference type="SUPFAM" id="SSF54695">
    <property type="entry name" value="POZ domain"/>
    <property type="match status" value="2"/>
</dbReference>
<accession>A0A4Y2KL17</accession>
<evidence type="ECO:0000313" key="4">
    <source>
        <dbReference type="Proteomes" id="UP000499080"/>
    </source>
</evidence>
<dbReference type="PROSITE" id="PS50097">
    <property type="entry name" value="BTB"/>
    <property type="match status" value="2"/>
</dbReference>
<feature type="domain" description="BTB" evidence="1">
    <location>
        <begin position="446"/>
        <end position="513"/>
    </location>
</feature>
<gene>
    <name evidence="3" type="primary">SPOP_1</name>
    <name evidence="3" type="ORF">AVEN_174997_1</name>
</gene>
<organism evidence="3 4">
    <name type="scientific">Araneus ventricosus</name>
    <name type="common">Orbweaver spider</name>
    <name type="synonym">Epeira ventricosa</name>
    <dbReference type="NCBI Taxonomy" id="182803"/>
    <lineage>
        <taxon>Eukaryota</taxon>
        <taxon>Metazoa</taxon>
        <taxon>Ecdysozoa</taxon>
        <taxon>Arthropoda</taxon>
        <taxon>Chelicerata</taxon>
        <taxon>Arachnida</taxon>
        <taxon>Araneae</taxon>
        <taxon>Araneomorphae</taxon>
        <taxon>Entelegynae</taxon>
        <taxon>Araneoidea</taxon>
        <taxon>Araneidae</taxon>
        <taxon>Araneus</taxon>
    </lineage>
</organism>
<evidence type="ECO:0000259" key="1">
    <source>
        <dbReference type="PROSITE" id="PS50097"/>
    </source>
</evidence>
<dbReference type="GO" id="GO:0030163">
    <property type="term" value="P:protein catabolic process"/>
    <property type="evidence" value="ECO:0007669"/>
    <property type="project" value="UniProtKB-ARBA"/>
</dbReference>
<protein>
    <submittedName>
        <fullName evidence="3">Speckle-type POZ protein</fullName>
    </submittedName>
</protein>
<dbReference type="PROSITE" id="PS50144">
    <property type="entry name" value="MATH"/>
    <property type="match status" value="1"/>
</dbReference>
<keyword evidence="4" id="KW-1185">Reference proteome</keyword>
<comment type="caution">
    <text evidence="3">The sequence shown here is derived from an EMBL/GenBank/DDBJ whole genome shotgun (WGS) entry which is preliminary data.</text>
</comment>
<dbReference type="OrthoDB" id="6418750at2759"/>
<dbReference type="Pfam" id="PF00651">
    <property type="entry name" value="BTB"/>
    <property type="match status" value="2"/>
</dbReference>
<dbReference type="AlphaFoldDB" id="A0A4Y2KL17"/>